<dbReference type="RefSeq" id="WP_120118585.1">
    <property type="nucleotide sequence ID" value="NZ_QYTW02000035.1"/>
</dbReference>
<organism evidence="3 4">
    <name type="scientific">Siminovitchia terrae</name>
    <name type="common">Bacillus terrae</name>
    <dbReference type="NCBI Taxonomy" id="1914933"/>
    <lineage>
        <taxon>Bacteria</taxon>
        <taxon>Bacillati</taxon>
        <taxon>Bacillota</taxon>
        <taxon>Bacilli</taxon>
        <taxon>Bacillales</taxon>
        <taxon>Bacillaceae</taxon>
        <taxon>Siminovitchia</taxon>
    </lineage>
</organism>
<dbReference type="PANTHER" id="PTHR46558">
    <property type="entry name" value="TRACRIPTIONAL REGULATORY PROTEIN-RELATED-RELATED"/>
    <property type="match status" value="1"/>
</dbReference>
<reference evidence="3 4" key="1">
    <citation type="submission" date="2018-12" db="EMBL/GenBank/DDBJ databases">
        <authorList>
            <person name="Sun L."/>
            <person name="Chen Z."/>
        </authorList>
    </citation>
    <scope>NUCLEOTIDE SEQUENCE [LARGE SCALE GENOMIC DNA]</scope>
    <source>
        <strain evidence="3 4">LMG 29736</strain>
    </source>
</reference>
<keyword evidence="1" id="KW-0238">DNA-binding</keyword>
<dbReference type="GO" id="GO:0003677">
    <property type="term" value="F:DNA binding"/>
    <property type="evidence" value="ECO:0007669"/>
    <property type="project" value="UniProtKB-KW"/>
</dbReference>
<evidence type="ECO:0000259" key="2">
    <source>
        <dbReference type="PROSITE" id="PS50943"/>
    </source>
</evidence>
<accession>A0A429X2E2</accession>
<dbReference type="InterPro" id="IPR010982">
    <property type="entry name" value="Lambda_DNA-bd_dom_sf"/>
</dbReference>
<dbReference type="Pfam" id="PF01381">
    <property type="entry name" value="HTH_3"/>
    <property type="match status" value="1"/>
</dbReference>
<dbReference type="SUPFAM" id="SSF47413">
    <property type="entry name" value="lambda repressor-like DNA-binding domains"/>
    <property type="match status" value="1"/>
</dbReference>
<dbReference type="PROSITE" id="PS50943">
    <property type="entry name" value="HTH_CROC1"/>
    <property type="match status" value="1"/>
</dbReference>
<proteinExistence type="predicted"/>
<protein>
    <submittedName>
        <fullName evidence="3">XRE family transcriptional regulator</fullName>
    </submittedName>
</protein>
<dbReference type="CDD" id="cd00093">
    <property type="entry name" value="HTH_XRE"/>
    <property type="match status" value="1"/>
</dbReference>
<dbReference type="EMBL" id="QYTW02000035">
    <property type="protein sequence ID" value="RST57358.1"/>
    <property type="molecule type" value="Genomic_DNA"/>
</dbReference>
<gene>
    <name evidence="3" type="ORF">D5F11_022880</name>
</gene>
<dbReference type="AlphaFoldDB" id="A0A429X2E2"/>
<dbReference type="OrthoDB" id="72638at2"/>
<dbReference type="SMART" id="SM00530">
    <property type="entry name" value="HTH_XRE"/>
    <property type="match status" value="1"/>
</dbReference>
<evidence type="ECO:0000256" key="1">
    <source>
        <dbReference type="ARBA" id="ARBA00023125"/>
    </source>
</evidence>
<comment type="caution">
    <text evidence="3">The sequence shown here is derived from an EMBL/GenBank/DDBJ whole genome shotgun (WGS) entry which is preliminary data.</text>
</comment>
<evidence type="ECO:0000313" key="3">
    <source>
        <dbReference type="EMBL" id="RST57358.1"/>
    </source>
</evidence>
<dbReference type="PANTHER" id="PTHR46558:SF11">
    <property type="entry name" value="HTH-TYPE TRANSCRIPTIONAL REGULATOR XRE"/>
    <property type="match status" value="1"/>
</dbReference>
<dbReference type="Proteomes" id="UP000287296">
    <property type="component" value="Unassembled WGS sequence"/>
</dbReference>
<feature type="domain" description="HTH cro/C1-type" evidence="2">
    <location>
        <begin position="9"/>
        <end position="64"/>
    </location>
</feature>
<evidence type="ECO:0000313" key="4">
    <source>
        <dbReference type="Proteomes" id="UP000287296"/>
    </source>
</evidence>
<dbReference type="Gene3D" id="1.10.260.40">
    <property type="entry name" value="lambda repressor-like DNA-binding domains"/>
    <property type="match status" value="1"/>
</dbReference>
<name>A0A429X2E2_SIMTE</name>
<sequence>MKNNLSEKLKALRESKSWSKTHVAKKLNVNTLSTYANWEYGLRTPDNDMIAKIAELYDVSTDYLLGITSKPTSAHRNEEEEEFLKAISDPNLKRWFIDLSKSDQEDLEKLRTMWNLIKGEKRDDK</sequence>
<dbReference type="InterPro" id="IPR001387">
    <property type="entry name" value="Cro/C1-type_HTH"/>
</dbReference>